<dbReference type="EMBL" id="KC513608">
    <property type="protein sequence ID" value="AGE95602.1"/>
    <property type="molecule type" value="Genomic_DNA"/>
</dbReference>
<reference evidence="1" key="1">
    <citation type="journal article" date="2013" name="Eukaryot. Cell">
        <title>Extremely Reduced Levels of Heterozygosity in the Vertebrate Pathogen Encephalitozoon cuniculi.</title>
        <authorList>
            <person name="Selman M."/>
            <person name="Sak B."/>
            <person name="Kvac M."/>
            <person name="Farinelli L."/>
            <person name="Weiss L.M."/>
            <person name="Corradi N."/>
        </authorList>
    </citation>
    <scope>NUCLEOTIDE SEQUENCE</scope>
</reference>
<dbReference type="InterPro" id="IPR027408">
    <property type="entry name" value="PNPase/RNase_PH_dom_sf"/>
</dbReference>
<dbReference type="AlphaFoldDB" id="M1K8J4"/>
<evidence type="ECO:0000313" key="1">
    <source>
        <dbReference type="EMBL" id="AGE95602.1"/>
    </source>
</evidence>
<dbReference type="VEuPathDB" id="MicrosporidiaDB:ECU02_1420"/>
<protein>
    <submittedName>
        <fullName evidence="1">Uncharacterized protein</fullName>
    </submittedName>
</protein>
<gene>
    <name evidence="1" type="ORF">ECU02_1420</name>
</gene>
<dbReference type="OMA" id="TITFHIV"/>
<proteinExistence type="predicted"/>
<dbReference type="VEuPathDB" id="MicrosporidiaDB:M970_021380"/>
<sequence length="189" mass="20704">MEVRTGMISKALSSCYLKTNKTSVVCSIHFEQKGETEPQVEVVFSEVVPLWTHSPASSIVKSLFSTKVRSTRIKVFFHTVKHGSDLFSCLVNSFSICGMLSGVGMVDTVCSSTVYAGKNGITLTDDQGLLPLHMAYMIHKKKVAQIHFDGCLDSNLIAKGAEELVRACIEQGSLLKLKIEEIVKGRTSM</sequence>
<dbReference type="Gene3D" id="3.30.230.70">
    <property type="entry name" value="GHMP Kinase, N-terminal domain"/>
    <property type="match status" value="1"/>
</dbReference>
<name>M1K8J4_ENCCN</name>
<dbReference type="VEuPathDB" id="MicrosporidiaDB:AEWD_021400"/>
<organism evidence="1">
    <name type="scientific">Encephalitozoon cuniculi</name>
    <name type="common">Microsporidian parasite</name>
    <dbReference type="NCBI Taxonomy" id="6035"/>
    <lineage>
        <taxon>Eukaryota</taxon>
        <taxon>Fungi</taxon>
        <taxon>Fungi incertae sedis</taxon>
        <taxon>Microsporidia</taxon>
        <taxon>Unikaryonidae</taxon>
        <taxon>Encephalitozoon</taxon>
    </lineage>
</organism>
<accession>M1K8J4</accession>
<dbReference type="VEuPathDB" id="MicrosporidiaDB:AEWR_021380"/>
<dbReference type="VEuPathDB" id="MicrosporidiaDB:AEWQ_021370"/>